<dbReference type="EC" id="2.7.4.16" evidence="2"/>
<proteinExistence type="inferred from homology"/>
<name>A0A8J6NGZ3_9BACT</name>
<feature type="binding site" evidence="2">
    <location>
        <position position="53"/>
    </location>
    <ligand>
        <name>Mg(2+)</name>
        <dbReference type="ChEBI" id="CHEBI:18420"/>
        <label>1</label>
    </ligand>
</feature>
<evidence type="ECO:0000313" key="5">
    <source>
        <dbReference type="EMBL" id="MBC8318408.1"/>
    </source>
</evidence>
<evidence type="ECO:0000313" key="6">
    <source>
        <dbReference type="Proteomes" id="UP000614424"/>
    </source>
</evidence>
<dbReference type="GO" id="GO:0000287">
    <property type="term" value="F:magnesium ion binding"/>
    <property type="evidence" value="ECO:0007669"/>
    <property type="project" value="UniProtKB-UniRule"/>
</dbReference>
<feature type="binding site" evidence="2">
    <location>
        <position position="226"/>
    </location>
    <ligand>
        <name>Mg(2+)</name>
        <dbReference type="ChEBI" id="CHEBI:18420"/>
        <label>5</label>
    </ligand>
</feature>
<dbReference type="CDD" id="cd02194">
    <property type="entry name" value="ThiL"/>
    <property type="match status" value="1"/>
</dbReference>
<comment type="caution">
    <text evidence="5">The sequence shown here is derived from an EMBL/GenBank/DDBJ whole genome shotgun (WGS) entry which is preliminary data.</text>
</comment>
<feature type="binding site" evidence="2">
    <location>
        <position position="83"/>
    </location>
    <ligand>
        <name>Mg(2+)</name>
        <dbReference type="ChEBI" id="CHEBI:18420"/>
        <label>2</label>
    </ligand>
</feature>
<dbReference type="InterPro" id="IPR006283">
    <property type="entry name" value="ThiL-like"/>
</dbReference>
<dbReference type="Pfam" id="PF02769">
    <property type="entry name" value="AIRS_C"/>
    <property type="match status" value="1"/>
</dbReference>
<keyword evidence="1 2" id="KW-0784">Thiamine biosynthesis</keyword>
<dbReference type="InterPro" id="IPR016188">
    <property type="entry name" value="PurM-like_N"/>
</dbReference>
<dbReference type="SUPFAM" id="SSF56042">
    <property type="entry name" value="PurM C-terminal domain-like"/>
    <property type="match status" value="1"/>
</dbReference>
<keyword evidence="2" id="KW-0547">Nucleotide-binding</keyword>
<organism evidence="5 6">
    <name type="scientific">Candidatus Desulfobia pelagia</name>
    <dbReference type="NCBI Taxonomy" id="2841692"/>
    <lineage>
        <taxon>Bacteria</taxon>
        <taxon>Pseudomonadati</taxon>
        <taxon>Thermodesulfobacteriota</taxon>
        <taxon>Desulfobulbia</taxon>
        <taxon>Desulfobulbales</taxon>
        <taxon>Desulfobulbaceae</taxon>
        <taxon>Candidatus Desulfobia</taxon>
    </lineage>
</organism>
<keyword evidence="2" id="KW-0067">ATP-binding</keyword>
<feature type="binding site" evidence="2">
    <location>
        <position position="37"/>
    </location>
    <ligand>
        <name>Mg(2+)</name>
        <dbReference type="ChEBI" id="CHEBI:18420"/>
        <label>3</label>
    </ligand>
</feature>
<dbReference type="GO" id="GO:0009229">
    <property type="term" value="P:thiamine diphosphate biosynthetic process"/>
    <property type="evidence" value="ECO:0007669"/>
    <property type="project" value="UniProtKB-UniRule"/>
</dbReference>
<reference evidence="5 6" key="1">
    <citation type="submission" date="2020-08" db="EMBL/GenBank/DDBJ databases">
        <title>Bridging the membrane lipid divide: bacteria of the FCB group superphylum have the potential to synthesize archaeal ether lipids.</title>
        <authorList>
            <person name="Villanueva L."/>
            <person name="Von Meijenfeldt F.A.B."/>
            <person name="Westbye A.B."/>
            <person name="Yadav S."/>
            <person name="Hopmans E.C."/>
            <person name="Dutilh B.E."/>
            <person name="Sinninghe Damste J.S."/>
        </authorList>
    </citation>
    <scope>NUCLEOTIDE SEQUENCE [LARGE SCALE GENOMIC DNA]</scope>
    <source>
        <strain evidence="5">NIOZ-UU47</strain>
    </source>
</reference>
<evidence type="ECO:0000259" key="3">
    <source>
        <dbReference type="Pfam" id="PF00586"/>
    </source>
</evidence>
<comment type="function">
    <text evidence="2">Catalyzes the ATP-dependent phosphorylation of thiamine-monophosphate (TMP) to form thiamine-pyrophosphate (TPP), the active form of vitamin B1.</text>
</comment>
<dbReference type="PANTHER" id="PTHR30270">
    <property type="entry name" value="THIAMINE-MONOPHOSPHATE KINASE"/>
    <property type="match status" value="1"/>
</dbReference>
<keyword evidence="2 5" id="KW-0808">Transferase</keyword>
<feature type="binding site" evidence="2">
    <location>
        <position position="52"/>
    </location>
    <ligand>
        <name>Mg(2+)</name>
        <dbReference type="ChEBI" id="CHEBI:18420"/>
        <label>4</label>
    </ligand>
</feature>
<feature type="domain" description="PurM-like N-terminal" evidence="3">
    <location>
        <begin position="35"/>
        <end position="149"/>
    </location>
</feature>
<dbReference type="HAMAP" id="MF_02128">
    <property type="entry name" value="TMP_kinase"/>
    <property type="match status" value="1"/>
</dbReference>
<dbReference type="EMBL" id="JACNJZ010000156">
    <property type="protein sequence ID" value="MBC8318408.1"/>
    <property type="molecule type" value="Genomic_DNA"/>
</dbReference>
<dbReference type="InterPro" id="IPR036921">
    <property type="entry name" value="PurM-like_N_sf"/>
</dbReference>
<feature type="binding site" evidence="2">
    <location>
        <position position="276"/>
    </location>
    <ligand>
        <name>substrate</name>
    </ligand>
</feature>
<feature type="binding site" evidence="2">
    <location>
        <position position="131"/>
    </location>
    <ligand>
        <name>Mg(2+)</name>
        <dbReference type="ChEBI" id="CHEBI:18420"/>
        <label>1</label>
    </ligand>
</feature>
<dbReference type="GO" id="GO:0009228">
    <property type="term" value="P:thiamine biosynthetic process"/>
    <property type="evidence" value="ECO:0007669"/>
    <property type="project" value="UniProtKB-KW"/>
</dbReference>
<dbReference type="Proteomes" id="UP000614424">
    <property type="component" value="Unassembled WGS sequence"/>
</dbReference>
<dbReference type="InterPro" id="IPR036676">
    <property type="entry name" value="PurM-like_C_sf"/>
</dbReference>
<dbReference type="PANTHER" id="PTHR30270:SF0">
    <property type="entry name" value="THIAMINE-MONOPHOSPHATE KINASE"/>
    <property type="match status" value="1"/>
</dbReference>
<dbReference type="UniPathway" id="UPA00060">
    <property type="reaction ID" value="UER00142"/>
</dbReference>
<feature type="binding site" evidence="2">
    <location>
        <begin position="130"/>
        <end position="131"/>
    </location>
    <ligand>
        <name>ATP</name>
        <dbReference type="ChEBI" id="CHEBI:30616"/>
    </ligand>
</feature>
<dbReference type="Gene3D" id="3.30.1330.10">
    <property type="entry name" value="PurM-like, N-terminal domain"/>
    <property type="match status" value="1"/>
</dbReference>
<keyword evidence="2 5" id="KW-0418">Kinase</keyword>
<dbReference type="Gene3D" id="3.90.650.10">
    <property type="entry name" value="PurM-like C-terminal domain"/>
    <property type="match status" value="1"/>
</dbReference>
<comment type="miscellaneous">
    <text evidence="2">Reaction mechanism of ThiL seems to utilize a direct, inline transfer of the gamma-phosphate of ATP to TMP rather than a phosphorylated enzyme intermediate.</text>
</comment>
<keyword evidence="2" id="KW-0479">Metal-binding</keyword>
<evidence type="ECO:0000259" key="4">
    <source>
        <dbReference type="Pfam" id="PF02769"/>
    </source>
</evidence>
<comment type="similarity">
    <text evidence="2">Belongs to the thiamine-monophosphate kinase family.</text>
</comment>
<feature type="binding site" evidence="2">
    <location>
        <position position="83"/>
    </location>
    <ligand>
        <name>Mg(2+)</name>
        <dbReference type="ChEBI" id="CHEBI:18420"/>
        <label>3</label>
    </ligand>
</feature>
<comment type="caution">
    <text evidence="2">Lacks conserved residue(s) required for the propagation of feature annotation.</text>
</comment>
<protein>
    <recommendedName>
        <fullName evidence="2">Thiamine-monophosphate kinase</fullName>
        <shortName evidence="2">TMP kinase</shortName>
        <shortName evidence="2">Thiamine-phosphate kinase</shortName>
        <ecNumber evidence="2">2.7.4.16</ecNumber>
    </recommendedName>
</protein>
<evidence type="ECO:0000256" key="2">
    <source>
        <dbReference type="HAMAP-Rule" id="MF_02128"/>
    </source>
</evidence>
<dbReference type="SUPFAM" id="SSF55326">
    <property type="entry name" value="PurM N-terminal domain-like"/>
    <property type="match status" value="1"/>
</dbReference>
<sequence length="335" mass="35801">MSGKKERILSERQLIAEIAAQQKGSEPENLIQGIGDDCAVQRISEGRVSLLTTDTLVEGVHFDPGWHPQYQLGRKSVSVNVSDIAAMGGHPQFALLSLGIPKSCDQLWLDDFLAGFTSALKDYHLCLIGGDTVHSGERFMVSVTVIGEMAEESVCYRSGAQSGDLVWVSGFLGDAAAGLELCRRGMTDKGKVQTLVNAHLDPEPRVALGEELARSGLVHAMMDVSDGLATDLAHICTASGVGAEIDALSVPLSDALQEAAACLQIPVLDLALQGGEDYQLVFTTSSDSREKILSLVSDLGQHVSCVGRIIEGSGVILCQGDERMDISYRGYEHIF</sequence>
<dbReference type="AlphaFoldDB" id="A0A8J6NGZ3"/>
<feature type="binding site" evidence="2">
    <location>
        <position position="61"/>
    </location>
    <ligand>
        <name>substrate</name>
    </ligand>
</feature>
<dbReference type="GO" id="GO:0005524">
    <property type="term" value="F:ATP binding"/>
    <property type="evidence" value="ECO:0007669"/>
    <property type="project" value="UniProtKB-UniRule"/>
</dbReference>
<comment type="catalytic activity">
    <reaction evidence="2">
        <text>thiamine phosphate + ATP = thiamine diphosphate + ADP</text>
        <dbReference type="Rhea" id="RHEA:15913"/>
        <dbReference type="ChEBI" id="CHEBI:30616"/>
        <dbReference type="ChEBI" id="CHEBI:37575"/>
        <dbReference type="ChEBI" id="CHEBI:58937"/>
        <dbReference type="ChEBI" id="CHEBI:456216"/>
        <dbReference type="EC" id="2.7.4.16"/>
    </reaction>
</comment>
<comment type="pathway">
    <text evidence="2">Cofactor biosynthesis; thiamine diphosphate biosynthesis; thiamine diphosphate from thiamine phosphate: step 1/1.</text>
</comment>
<feature type="binding site" evidence="2">
    <location>
        <position position="37"/>
    </location>
    <ligand>
        <name>Mg(2+)</name>
        <dbReference type="ChEBI" id="CHEBI:18420"/>
        <label>4</label>
    </ligand>
</feature>
<feature type="binding site" evidence="2">
    <location>
        <position position="83"/>
    </location>
    <ligand>
        <name>Mg(2+)</name>
        <dbReference type="ChEBI" id="CHEBI:18420"/>
        <label>4</label>
    </ligand>
</feature>
<dbReference type="InterPro" id="IPR010918">
    <property type="entry name" value="PurM-like_C_dom"/>
</dbReference>
<feature type="binding site" evidence="2">
    <location>
        <position position="223"/>
    </location>
    <ligand>
        <name>Mg(2+)</name>
        <dbReference type="ChEBI" id="CHEBI:18420"/>
        <label>3</label>
    </ligand>
</feature>
<evidence type="ECO:0000256" key="1">
    <source>
        <dbReference type="ARBA" id="ARBA00022977"/>
    </source>
</evidence>
<dbReference type="NCBIfam" id="TIGR01379">
    <property type="entry name" value="thiL"/>
    <property type="match status" value="1"/>
</dbReference>
<feature type="binding site" evidence="2">
    <location>
        <position position="331"/>
    </location>
    <ligand>
        <name>substrate</name>
    </ligand>
</feature>
<keyword evidence="2" id="KW-0460">Magnesium</keyword>
<feature type="binding site" evidence="2">
    <location>
        <position position="54"/>
    </location>
    <ligand>
        <name>Mg(2+)</name>
        <dbReference type="ChEBI" id="CHEBI:18420"/>
        <label>2</label>
    </ligand>
</feature>
<feature type="binding site" evidence="2">
    <location>
        <position position="225"/>
    </location>
    <ligand>
        <name>ATP</name>
        <dbReference type="ChEBI" id="CHEBI:30616"/>
    </ligand>
</feature>
<feature type="binding site" evidence="2">
    <location>
        <position position="157"/>
    </location>
    <ligand>
        <name>ATP</name>
        <dbReference type="ChEBI" id="CHEBI:30616"/>
    </ligand>
</feature>
<dbReference type="GO" id="GO:0009030">
    <property type="term" value="F:thiamine-phosphate kinase activity"/>
    <property type="evidence" value="ECO:0007669"/>
    <property type="project" value="UniProtKB-UniRule"/>
</dbReference>
<feature type="domain" description="PurM-like C-terminal" evidence="4">
    <location>
        <begin position="161"/>
        <end position="315"/>
    </location>
</feature>
<feature type="binding site" evidence="2">
    <location>
        <position position="54"/>
    </location>
    <ligand>
        <name>Mg(2+)</name>
        <dbReference type="ChEBI" id="CHEBI:18420"/>
        <label>1</label>
    </ligand>
</feature>
<dbReference type="Pfam" id="PF00586">
    <property type="entry name" value="AIRS"/>
    <property type="match status" value="1"/>
</dbReference>
<gene>
    <name evidence="2 5" type="primary">thiL</name>
    <name evidence="5" type="ORF">H8E41_10925</name>
</gene>
<dbReference type="PIRSF" id="PIRSF005303">
    <property type="entry name" value="Thiam_monoph_kin"/>
    <property type="match status" value="1"/>
</dbReference>
<accession>A0A8J6NGZ3</accession>